<dbReference type="InterPro" id="IPR027417">
    <property type="entry name" value="P-loop_NTPase"/>
</dbReference>
<dbReference type="Proteomes" id="UP000017590">
    <property type="component" value="Chromosome"/>
</dbReference>
<accession>A0ABM5NXH4</accession>
<reference evidence="2" key="1">
    <citation type="journal article" date="2014" name="Biotechnol. Biofuels">
        <title>Comparison of single-molecule sequencing and hybrid approaches for finishing the genome of Clostridium autoethanogenum and analysis of CRISPR systems in industrial relevant Clostridia.</title>
        <authorList>
            <person name="Brown S.D."/>
            <person name="Nagaraju S."/>
            <person name="Utturkar S."/>
            <person name="De Tissera S."/>
            <person name="Segovia S."/>
            <person name="Mitchell W."/>
            <person name="Land M.L."/>
            <person name="Dassanayake A."/>
            <person name="Kopke M."/>
        </authorList>
    </citation>
    <scope>NUCLEOTIDE SEQUENCE [LARGE SCALE GENOMIC DNA]</scope>
    <source>
        <strain evidence="2">DSM 10061</strain>
    </source>
</reference>
<organism evidence="1 2">
    <name type="scientific">Clostridium autoethanogenum DSM 10061</name>
    <dbReference type="NCBI Taxonomy" id="1341692"/>
    <lineage>
        <taxon>Bacteria</taxon>
        <taxon>Bacillati</taxon>
        <taxon>Bacillota</taxon>
        <taxon>Clostridia</taxon>
        <taxon>Eubacteriales</taxon>
        <taxon>Clostridiaceae</taxon>
        <taxon>Clostridium</taxon>
    </lineage>
</organism>
<evidence type="ECO:0000313" key="2">
    <source>
        <dbReference type="Proteomes" id="UP000017590"/>
    </source>
</evidence>
<gene>
    <name evidence="1" type="ORF">CAETHG_3086</name>
</gene>
<dbReference type="RefSeq" id="WP_023162997.1">
    <property type="nucleotide sequence ID" value="NC_022592.1"/>
</dbReference>
<dbReference type="EMBL" id="CP006763">
    <property type="protein sequence ID" value="AGY77289.1"/>
    <property type="molecule type" value="Genomic_DNA"/>
</dbReference>
<dbReference type="SUPFAM" id="SSF52540">
    <property type="entry name" value="P-loop containing nucleoside triphosphate hydrolases"/>
    <property type="match status" value="1"/>
</dbReference>
<dbReference type="Gene3D" id="3.40.50.300">
    <property type="entry name" value="P-loop containing nucleotide triphosphate hydrolases"/>
    <property type="match status" value="1"/>
</dbReference>
<evidence type="ECO:0000313" key="1">
    <source>
        <dbReference type="EMBL" id="AGY77289.1"/>
    </source>
</evidence>
<keyword evidence="2" id="KW-1185">Reference proteome</keyword>
<name>A0ABM5NXH4_9CLOT</name>
<protein>
    <submittedName>
        <fullName evidence="1">AAA family ATPase</fullName>
    </submittedName>
</protein>
<proteinExistence type="predicted"/>
<sequence>MEKEFNVTGTCIPEMHYMVDISNKLDKVFKLIEKGKYFVINRPRQYGKTTTLYMLERTLNKNEEYFVISISFEGVGDLIFEKEQSFVKAFLEIMADSLYFQHETLSAFLEEEKRNVINFKDLSRAITKFVMKSNKKVILMIDEVDKSSNNQLFLSFLGMLRNKYLLRNVGKDKTFHSVILAGVHDVKSLKLKIRSDEDHKYNSPWNIASDFDVDMSFSKKEIGTMLDDYMESKGVELNKEYFSDKLYFYTSGYPFLVSKLCKIIDEKIMKEGQLKWEKEYIDMAVKRLLNDDNTNFQSLIKNIENNNELYDFIRKIVLDGEDMTYVKSDEIVSLGTLHGILKEKGGNCKVNNKIYEQLIYNHMMMKVIRNKEYAEISKYNYKSNFISEDGNLDVKKVLIKFQKFMKHEYSEKREALLEADGRLLFLAFISPIINGIGFAFKEVQGGEEKRFDIVITYNKKMYIVELKVWHGEEYHEKGLVQLGEYLKQYSLDTGYLLIFDFRKLKAEAGKVNQTDIEVDSRKKSIFEVYC</sequence>